<organism evidence="3 4">
    <name type="scientific">Pseudozyma antarctica (strain T-34)</name>
    <name type="common">Yeast</name>
    <name type="synonym">Candida antarctica</name>
    <dbReference type="NCBI Taxonomy" id="1151754"/>
    <lineage>
        <taxon>Eukaryota</taxon>
        <taxon>Fungi</taxon>
        <taxon>Dikarya</taxon>
        <taxon>Basidiomycota</taxon>
        <taxon>Ustilaginomycotina</taxon>
        <taxon>Ustilaginomycetes</taxon>
        <taxon>Ustilaginales</taxon>
        <taxon>Ustilaginaceae</taxon>
        <taxon>Moesziomyces</taxon>
    </lineage>
</organism>
<dbReference type="Gene3D" id="2.130.10.10">
    <property type="entry name" value="YVTN repeat-like/Quinoprotein amine dehydrogenase"/>
    <property type="match status" value="1"/>
</dbReference>
<dbReference type="SUPFAM" id="SSF50974">
    <property type="entry name" value="Nitrous oxide reductase, N-terminal domain"/>
    <property type="match status" value="1"/>
</dbReference>
<dbReference type="AlphaFoldDB" id="M9LYG9"/>
<dbReference type="Pfam" id="PF10282">
    <property type="entry name" value="Lactonase"/>
    <property type="match status" value="1"/>
</dbReference>
<dbReference type="PANTHER" id="PTHR30344">
    <property type="entry name" value="6-PHOSPHOGLUCONOLACTONASE-RELATED"/>
    <property type="match status" value="1"/>
</dbReference>
<reference evidence="4" key="1">
    <citation type="journal article" date="2013" name="Genome Announc.">
        <title>Genome sequence of the basidiomycetous yeast Pseudozyma antarctica T-34, a producer of the glycolipid biosurfactants mannosylerythritol lipids.</title>
        <authorList>
            <person name="Morita T."/>
            <person name="Koike H."/>
            <person name="Koyama Y."/>
            <person name="Hagiwara H."/>
            <person name="Ito E."/>
            <person name="Fukuoka T."/>
            <person name="Imura T."/>
            <person name="Machida M."/>
            <person name="Kitamoto D."/>
        </authorList>
    </citation>
    <scope>NUCLEOTIDE SEQUENCE [LARGE SCALE GENOMIC DNA]</scope>
    <source>
        <strain evidence="4">T-34</strain>
    </source>
</reference>
<dbReference type="Proteomes" id="UP000011976">
    <property type="component" value="Unassembled WGS sequence"/>
</dbReference>
<dbReference type="InterPro" id="IPR019405">
    <property type="entry name" value="Lactonase_7-beta_prop"/>
</dbReference>
<protein>
    <submittedName>
        <fullName evidence="3">Vesicle coat complex COPII, subunit SEC31</fullName>
    </submittedName>
</protein>
<comment type="similarity">
    <text evidence="1">Belongs to the cycloisomerase 2 family.</text>
</comment>
<dbReference type="GO" id="GO:0017057">
    <property type="term" value="F:6-phosphogluconolactonase activity"/>
    <property type="evidence" value="ECO:0007669"/>
    <property type="project" value="TreeGrafter"/>
</dbReference>
<evidence type="ECO:0000256" key="1">
    <source>
        <dbReference type="ARBA" id="ARBA00005564"/>
    </source>
</evidence>
<gene>
    <name evidence="3" type="ORF">PANT_6d00085</name>
</gene>
<sequence length="882" mass="95392">MALLAVGTFNTNELFTIRFDPETESLELLDVSQAKGNHSWLSTATIPKADGGAARPTHLYATCWTEPPSVAAYRIHRQGSSKASFELLNTAETAARSGYVYVGFPEKATHPVLYTCGGPTGEVVAIDGDTGAFDLTGSKHPAVVPSEAPQDGVTGIGSAGRIQEIDFVTGECSIPGKTLAETKELRRQEAQKASGGGSGSSATAQLDTSNGKNAMDFGGLRHGSHGIDLSPDGTLCYVPDIGRNCVWTMHVDPTNGALSLADKSIAPRKNDGPRHTISHPGGRYIYSLQEHSSMVDVFEVIKDSDGTRLELRQGVKIIPQSDDEGLYWADEVRLSCAYDRPDGEYPLYMFASTRGLSAETKGWVAVFQLDKNGLVVPQSRDENDELGDALCLWQSPTSGGWANAIEPAPTFLRGPNGTSQYAALTCSEVGVVRMLRLDVPNPQKPNLASIHEVATLAIGKDDNGKLRGAATAPSASISSHSLLFIPILPPNMVGLIFLHKAASCLLFCFCLYIADVRGAPLPAGSDEWHIGPSGEGSGIWQGDPSWYHAPSPQYHNPYPPMYHDPSTHYYQPNHGVMSPAFASDPHAAMPWSHIPATPEQHASVPWSPAPTTPLDQTDHAILGSLLDETPAADPGPSGSGRPGIMSRLHSSFTGKAPAAQGRPVQPVSAAAVESFPIFESAHPEHVVAEANIWRGGHPPEPFEGLEPVQGVKGPQHLESIPLSPPPLPEKPANLKYKFVNLAKDAKLRRMINIRLFDNKLKWIDPEDLPLEMQRSQRAAALQPNRLLPFVEDSSRADPADGAARQIRMVPQETIQSHDYAKYHIVDFWSYPKTSGAAFRKPVIKHIGTGILDPEDVGWVDRHLGFMFTIPEYSEHVIRRLRG</sequence>
<feature type="region of interest" description="Disordered" evidence="2">
    <location>
        <begin position="185"/>
        <end position="210"/>
    </location>
</feature>
<evidence type="ECO:0000256" key="2">
    <source>
        <dbReference type="SAM" id="MobiDB-lite"/>
    </source>
</evidence>
<proteinExistence type="inferred from homology"/>
<dbReference type="EMBL" id="DF196772">
    <property type="protein sequence ID" value="GAC72125.1"/>
    <property type="molecule type" value="Genomic_DNA"/>
</dbReference>
<feature type="region of interest" description="Disordered" evidence="2">
    <location>
        <begin position="627"/>
        <end position="649"/>
    </location>
</feature>
<evidence type="ECO:0000313" key="3">
    <source>
        <dbReference type="EMBL" id="GAC72125.1"/>
    </source>
</evidence>
<name>M9LYG9_PSEA3</name>
<accession>M9LYG9</accession>
<evidence type="ECO:0000313" key="4">
    <source>
        <dbReference type="Proteomes" id="UP000011976"/>
    </source>
</evidence>
<dbReference type="STRING" id="1151754.M9LYG9"/>
<dbReference type="InterPro" id="IPR011045">
    <property type="entry name" value="N2O_reductase_N"/>
</dbReference>
<dbReference type="OrthoDB" id="1715191at2759"/>
<dbReference type="InterPro" id="IPR015943">
    <property type="entry name" value="WD40/YVTN_repeat-like_dom_sf"/>
</dbReference>
<dbReference type="InterPro" id="IPR050282">
    <property type="entry name" value="Cycloisomerase_2"/>
</dbReference>
<dbReference type="PANTHER" id="PTHR30344:SF4">
    <property type="entry name" value="CYCLASE, PUTATIVE (AFU_ORTHOLOGUE AFUA_6G11580)-RELATED"/>
    <property type="match status" value="1"/>
</dbReference>